<accession>A0ACC0JJX0</accession>
<evidence type="ECO:0000313" key="2">
    <source>
        <dbReference type="Proteomes" id="UP001064048"/>
    </source>
</evidence>
<proteinExistence type="predicted"/>
<name>A0ACC0JJX0_CHOFU</name>
<dbReference type="EMBL" id="CM046104">
    <property type="protein sequence ID" value="KAI8424397.1"/>
    <property type="molecule type" value="Genomic_DNA"/>
</dbReference>
<evidence type="ECO:0000313" key="1">
    <source>
        <dbReference type="EMBL" id="KAI8424397.1"/>
    </source>
</evidence>
<reference evidence="1 2" key="1">
    <citation type="journal article" date="2022" name="Genome Biol. Evol.">
        <title>The Spruce Budworm Genome: Reconstructing the Evolutionary History of Antifreeze Proteins.</title>
        <authorList>
            <person name="Beliveau C."/>
            <person name="Gagne P."/>
            <person name="Picq S."/>
            <person name="Vernygora O."/>
            <person name="Keeling C.I."/>
            <person name="Pinkney K."/>
            <person name="Doucet D."/>
            <person name="Wen F."/>
            <person name="Johnston J.S."/>
            <person name="Maaroufi H."/>
            <person name="Boyle B."/>
            <person name="Laroche J."/>
            <person name="Dewar K."/>
            <person name="Juretic N."/>
            <person name="Blackburn G."/>
            <person name="Nisole A."/>
            <person name="Brunet B."/>
            <person name="Brandao M."/>
            <person name="Lumley L."/>
            <person name="Duan J."/>
            <person name="Quan G."/>
            <person name="Lucarotti C.J."/>
            <person name="Roe A.D."/>
            <person name="Sperling F.A.H."/>
            <person name="Levesque R.C."/>
            <person name="Cusson M."/>
        </authorList>
    </citation>
    <scope>NUCLEOTIDE SEQUENCE [LARGE SCALE GENOMIC DNA]</scope>
    <source>
        <strain evidence="1">Glfc:IPQL:Cfum</strain>
    </source>
</reference>
<dbReference type="Proteomes" id="UP001064048">
    <property type="component" value="Chromosome 4"/>
</dbReference>
<protein>
    <submittedName>
        <fullName evidence="1">Uncharacterized protein</fullName>
    </submittedName>
</protein>
<organism evidence="1 2">
    <name type="scientific">Choristoneura fumiferana</name>
    <name type="common">Spruce budworm moth</name>
    <name type="synonym">Archips fumiferana</name>
    <dbReference type="NCBI Taxonomy" id="7141"/>
    <lineage>
        <taxon>Eukaryota</taxon>
        <taxon>Metazoa</taxon>
        <taxon>Ecdysozoa</taxon>
        <taxon>Arthropoda</taxon>
        <taxon>Hexapoda</taxon>
        <taxon>Insecta</taxon>
        <taxon>Pterygota</taxon>
        <taxon>Neoptera</taxon>
        <taxon>Endopterygota</taxon>
        <taxon>Lepidoptera</taxon>
        <taxon>Glossata</taxon>
        <taxon>Ditrysia</taxon>
        <taxon>Tortricoidea</taxon>
        <taxon>Tortricidae</taxon>
        <taxon>Tortricinae</taxon>
        <taxon>Choristoneura</taxon>
    </lineage>
</organism>
<keyword evidence="2" id="KW-1185">Reference proteome</keyword>
<gene>
    <name evidence="1" type="ORF">MSG28_002914</name>
</gene>
<sequence length="1127" mass="126522">MAGAKINTKSKGKDDKSKGNKNLSSNNEENEEYDCSLLRKPVLTSITGFAQARKVFDLATEEASEMIKIRQMEEALKLTEAIPTESNDRIPLTKDITGIVEKLAKIKGRYNFDEQQVTLQKIPNSSIAVFQSHSAEKRSDNMQAQVQELDSILSQDRAVLQKDGSFNVQSSLNAIKNGDSDNDNVIQISDDDDSDDGRVPKCKICDMQFSTQKTFKFHMKKSAAQIRRLREAIQAKAFKMNNPPAFYEKKKNMKAAAPQKITEEERLDQENQAWMDNMESDGELPRCGGCGRTFERRAALAAHTHTCQPRSRALARRPPATESKKIEIQIRKDYKKGPPSLNLMPKADIESKPVTDEAQTASKAKAEKIAETAENTEQSIQTDPPEKEVQPVKKTNESAEKDEEVMETSQEAAEKDSETTENVLEEATMDIIDDKSSDSAESPQKHLLVKQRADKHPISRLPFALQIEKNNFAAFKKRIQQDVDLEKLLCKKCDSNYTSIQDLHDHMAEHYKWMRYACKLCNFKHYDFVKVPEHVKIVHKLKGDSDFYFSTVKAIDGAEALELAEPVELCDGNDESSESRRPSRCSSDSSRLSDDSSSSSVRVETGARKRKMYHNRNSNKRKKETIVNDETDDVKEGDASVDKTINNAGDIESSPTTKMFEENSSDVEELEDKLSKRHIAKQIPSVVSRRPVRKKTKPKNEDFEYDLSNLLKMEAQGYRDSQTVTTAPKITQTKKRIQQEFQNNYDNINKEYIGALLLMSNKAVDKAAAELKTTNFSAPIFSIQKEQRPPNVFAKPMLPKPSRAEKMSPKKDNLEEAKDSSSSSKISKIQDASPINDTQIDRLATDENGTKFDKDNLSLTKGDIKEKECVVKEQSTNTGPSESVKPKVKIPSIVPIKFRRQSLELMKNPIINKNITDFSKAGMKTKILLIKPINRNKDGVSSNTPLKFQTIKLKETNKGLTTNEDKPNDQIVVVKVPKVNRAVARTVPDNNANINRLVPLTKTENINEAVENKIDTKSYPIVVDENNTEKSDEDSVDIRGNESEQNSVDSNNVSNVSQSGTPDLVDKTGCGNEISSIASEASNEVPEPMDIEELGTIGSEILETVEKLEMMTSHYVIHLTIAYAQCR</sequence>
<comment type="caution">
    <text evidence="1">The sequence shown here is derived from an EMBL/GenBank/DDBJ whole genome shotgun (WGS) entry which is preliminary data.</text>
</comment>